<sequence length="368" mass="42878">MLIIPIQGIRIRYKGIIRIIVRAYTAKQMATILGIDINTTNGNDKEMYLEKIDFADKSKLKLAIDLRGEDNKEADRVITKYRDCNTFALLDVHTNRYVDIFDLKVAISILYIANRWTEENTKSFFKQVMLIDAYHTNGGCRRTECAIKIGDRAFDENDFELTIPKYYTSIEDNYNSIVSPLSYLEDMSINENISDTVEKLFLRIILHDKVANSIRSALNLLYSNLTYTNLDTVIPTYATILETLLLGKNESNQRKKVAIRSACLIADSANIEKKRYIANWVYYFYELRNKIVHDGVSHVELRIEYGVIFEHTISFISHLVYNLIKLFVEEEISSLNSVKRIVKKNIKQDKLDNGFEYINENRIMYYEE</sequence>
<organism evidence="1 2">
    <name type="scientific">Cellulosilyticum lentocellum (strain ATCC 49066 / DSM 5427 / NCIMB 11756 / RHM5)</name>
    <name type="common">Clostridium lentocellum</name>
    <dbReference type="NCBI Taxonomy" id="642492"/>
    <lineage>
        <taxon>Bacteria</taxon>
        <taxon>Bacillati</taxon>
        <taxon>Bacillota</taxon>
        <taxon>Clostridia</taxon>
        <taxon>Lachnospirales</taxon>
        <taxon>Cellulosilyticaceae</taxon>
        <taxon>Cellulosilyticum</taxon>
    </lineage>
</organism>
<gene>
    <name evidence="1" type="ordered locus">Clole_2621</name>
</gene>
<name>F2JIF6_CELLD</name>
<proteinExistence type="predicted"/>
<evidence type="ECO:0000313" key="2">
    <source>
        <dbReference type="Proteomes" id="UP000008467"/>
    </source>
</evidence>
<protein>
    <submittedName>
        <fullName evidence="1">Uncharacterized protein</fullName>
    </submittedName>
</protein>
<dbReference type="eggNOG" id="ENOG502ZTBN">
    <property type="taxonomic scope" value="Bacteria"/>
</dbReference>
<dbReference type="EMBL" id="CP002582">
    <property type="protein sequence ID" value="ADZ84322.1"/>
    <property type="molecule type" value="Genomic_DNA"/>
</dbReference>
<reference evidence="1 2" key="1">
    <citation type="journal article" date="2011" name="J. Bacteriol.">
        <title>Complete genome sequence of the cellulose-degrading bacterium Cellulosilyticum lentocellum.</title>
        <authorList>
            <consortium name="US DOE Joint Genome Institute"/>
            <person name="Miller D.A."/>
            <person name="Suen G."/>
            <person name="Bruce D."/>
            <person name="Copeland A."/>
            <person name="Cheng J.F."/>
            <person name="Detter C."/>
            <person name="Goodwin L.A."/>
            <person name="Han C.S."/>
            <person name="Hauser L.J."/>
            <person name="Land M.L."/>
            <person name="Lapidus A."/>
            <person name="Lucas S."/>
            <person name="Meincke L."/>
            <person name="Pitluck S."/>
            <person name="Tapia R."/>
            <person name="Teshima H."/>
            <person name="Woyke T."/>
            <person name="Fox B.G."/>
            <person name="Angert E.R."/>
            <person name="Currie C.R."/>
        </authorList>
    </citation>
    <scope>NUCLEOTIDE SEQUENCE [LARGE SCALE GENOMIC DNA]</scope>
    <source>
        <strain evidence="2">ATCC 49066 / DSM 5427 / NCIMB 11756 / RHM5</strain>
    </source>
</reference>
<dbReference type="KEGG" id="cle:Clole_2621"/>
<dbReference type="AlphaFoldDB" id="F2JIF6"/>
<evidence type="ECO:0000313" key="1">
    <source>
        <dbReference type="EMBL" id="ADZ84322.1"/>
    </source>
</evidence>
<dbReference type="Proteomes" id="UP000008467">
    <property type="component" value="Chromosome"/>
</dbReference>
<keyword evidence="2" id="KW-1185">Reference proteome</keyword>
<dbReference type="HOGENOM" id="CLU_751624_0_0_9"/>
<dbReference type="RefSeq" id="WP_013657615.1">
    <property type="nucleotide sequence ID" value="NC_015275.1"/>
</dbReference>
<accession>F2JIF6</accession>